<organism evidence="1 2">
    <name type="scientific">Bacillus carboniphilus</name>
    <dbReference type="NCBI Taxonomy" id="86663"/>
    <lineage>
        <taxon>Bacteria</taxon>
        <taxon>Bacillati</taxon>
        <taxon>Bacillota</taxon>
        <taxon>Bacilli</taxon>
        <taxon>Bacillales</taxon>
        <taxon>Bacillaceae</taxon>
        <taxon>Bacillus</taxon>
    </lineage>
</organism>
<keyword evidence="2" id="KW-1185">Reference proteome</keyword>
<dbReference type="Proteomes" id="UP001197974">
    <property type="component" value="Chromosome"/>
</dbReference>
<gene>
    <name evidence="1" type="ORF">LC087_18260</name>
</gene>
<accession>A0ABY9JVT0</accession>
<reference evidence="1 2" key="1">
    <citation type="submission" date="2023-06" db="EMBL/GenBank/DDBJ databases">
        <title>Five Gram-positive bacteria isolated from mangrove sediments in Shenzhen, Guangdong, China.</title>
        <authorList>
            <person name="Yu S."/>
            <person name="Zheng W."/>
            <person name="Huang Y."/>
        </authorList>
    </citation>
    <scope>NUCLEOTIDE SEQUENCE [LARGE SCALE GENOMIC DNA]</scope>
    <source>
        <strain evidence="1 2">SaN35-3</strain>
    </source>
</reference>
<sequence>MNKQEFINRFKKEKLNMGEYIMVLDSITDEPLVMGCVFDGDFWKIYETRERGGHFVIKKIKSENEAFDYFYELLLDRHNYLNQK</sequence>
<evidence type="ECO:0000313" key="1">
    <source>
        <dbReference type="EMBL" id="WLR42598.1"/>
    </source>
</evidence>
<dbReference type="RefSeq" id="WP_226543193.1">
    <property type="nucleotide sequence ID" value="NZ_CP129013.1"/>
</dbReference>
<name>A0ABY9JVT0_9BACI</name>
<dbReference type="EMBL" id="CP129013">
    <property type="protein sequence ID" value="WLR42598.1"/>
    <property type="molecule type" value="Genomic_DNA"/>
</dbReference>
<proteinExistence type="predicted"/>
<evidence type="ECO:0000313" key="2">
    <source>
        <dbReference type="Proteomes" id="UP001197974"/>
    </source>
</evidence>
<protein>
    <submittedName>
        <fullName evidence="1">Uncharacterized protein</fullName>
    </submittedName>
</protein>